<protein>
    <submittedName>
        <fullName evidence="9">Major facilitator superfamily domain-containing protein</fullName>
    </submittedName>
</protein>
<feature type="domain" description="Major facilitator superfamily (MFS) profile" evidence="8">
    <location>
        <begin position="65"/>
        <end position="496"/>
    </location>
</feature>
<feature type="region of interest" description="Disordered" evidence="6">
    <location>
        <begin position="1"/>
        <end position="20"/>
    </location>
</feature>
<evidence type="ECO:0000256" key="3">
    <source>
        <dbReference type="ARBA" id="ARBA00022692"/>
    </source>
</evidence>
<gene>
    <name evidence="9" type="ORF">BD324DRAFT_15952</name>
</gene>
<feature type="transmembrane region" description="Helical" evidence="7">
    <location>
        <begin position="102"/>
        <end position="123"/>
    </location>
</feature>
<evidence type="ECO:0000256" key="7">
    <source>
        <dbReference type="SAM" id="Phobius"/>
    </source>
</evidence>
<feature type="transmembrane region" description="Helical" evidence="7">
    <location>
        <begin position="366"/>
        <end position="388"/>
    </location>
</feature>
<organism evidence="9 10">
    <name type="scientific">Kockovaella imperatae</name>
    <dbReference type="NCBI Taxonomy" id="4999"/>
    <lineage>
        <taxon>Eukaryota</taxon>
        <taxon>Fungi</taxon>
        <taxon>Dikarya</taxon>
        <taxon>Basidiomycota</taxon>
        <taxon>Agaricomycotina</taxon>
        <taxon>Tremellomycetes</taxon>
        <taxon>Tremellales</taxon>
        <taxon>Cuniculitremaceae</taxon>
        <taxon>Kockovaella</taxon>
    </lineage>
</organism>
<evidence type="ECO:0000256" key="4">
    <source>
        <dbReference type="ARBA" id="ARBA00022989"/>
    </source>
</evidence>
<proteinExistence type="predicted"/>
<keyword evidence="4 7" id="KW-1133">Transmembrane helix</keyword>
<accession>A0A1Y1URU5</accession>
<evidence type="ECO:0000313" key="9">
    <source>
        <dbReference type="EMBL" id="ORX40689.1"/>
    </source>
</evidence>
<feature type="transmembrane region" description="Helical" evidence="7">
    <location>
        <begin position="135"/>
        <end position="154"/>
    </location>
</feature>
<evidence type="ECO:0000256" key="5">
    <source>
        <dbReference type="ARBA" id="ARBA00023136"/>
    </source>
</evidence>
<feature type="region of interest" description="Disordered" evidence="6">
    <location>
        <begin position="510"/>
        <end position="534"/>
    </location>
</feature>
<dbReference type="PANTHER" id="PTHR23504:SF15">
    <property type="entry name" value="MAJOR FACILITATOR SUPERFAMILY (MFS) PROFILE DOMAIN-CONTAINING PROTEIN"/>
    <property type="match status" value="1"/>
</dbReference>
<dbReference type="Gene3D" id="1.20.1250.20">
    <property type="entry name" value="MFS general substrate transporter like domains"/>
    <property type="match status" value="1"/>
</dbReference>
<dbReference type="InterPro" id="IPR020846">
    <property type="entry name" value="MFS_dom"/>
</dbReference>
<dbReference type="GO" id="GO:0022857">
    <property type="term" value="F:transmembrane transporter activity"/>
    <property type="evidence" value="ECO:0007669"/>
    <property type="project" value="InterPro"/>
</dbReference>
<sequence>MQPPIIQPMPRSPSPIPPVPLTDIALLHVEHSRSPPPYDQPSSSRPSISDDRLVPGKSLDIPWRALMPIQLYRIADASAYCVIFPFVTALVTSFNVPQDKIGLYSGLAEGSMMMMEAVAAPFWAKAADRYGRRAAMNFGYASSILPALMFGFCSGPWQLLFWRTLFGTMNPIGVIGKILASEICHPGNRAKVFAIFSPGFALGAMAGNLIGGEFSHPWHRLPAWLGGATELYRDWPYALPCVVLAVFGVLTVVYGFAELQETRPPKTHSDLSKSESEKASSKISYASAMKVPGFMRITVIFCFFQLSVLSWDGMASVWLYTQLDRGGLAMSVDIIGLLLAFNNFIYIFTSPYLLPRLQKRYGAVKTLRVCCLIYVLIALMMPLLSFLAGTARPLMWFMLFCYQTLRCVAGLAWPLSDMMTTGCFDDYPHLLATGSAVSLIAGAFGRAIGPGIAGWIYSISTEYESGTLGRQLPWVTILLISLPSVVLSQSMPSDAGGKHDSSGYEAVPMVDSARRDEEESDEETVALRVTGTDV</sequence>
<feature type="transmembrane region" description="Helical" evidence="7">
    <location>
        <begin position="77"/>
        <end position="96"/>
    </location>
</feature>
<dbReference type="Pfam" id="PF07690">
    <property type="entry name" value="MFS_1"/>
    <property type="match status" value="1"/>
</dbReference>
<evidence type="ECO:0000256" key="6">
    <source>
        <dbReference type="SAM" id="MobiDB-lite"/>
    </source>
</evidence>
<dbReference type="GeneID" id="33553863"/>
<dbReference type="PANTHER" id="PTHR23504">
    <property type="entry name" value="MAJOR FACILITATOR SUPERFAMILY DOMAIN-CONTAINING PROTEIN 10"/>
    <property type="match status" value="1"/>
</dbReference>
<name>A0A1Y1URU5_9TREE</name>
<evidence type="ECO:0000256" key="1">
    <source>
        <dbReference type="ARBA" id="ARBA00004141"/>
    </source>
</evidence>
<feature type="transmembrane region" description="Helical" evidence="7">
    <location>
        <begin position="334"/>
        <end position="354"/>
    </location>
</feature>
<evidence type="ECO:0000256" key="2">
    <source>
        <dbReference type="ARBA" id="ARBA00022448"/>
    </source>
</evidence>
<dbReference type="PROSITE" id="PS50850">
    <property type="entry name" value="MFS"/>
    <property type="match status" value="1"/>
</dbReference>
<keyword evidence="3 7" id="KW-0812">Transmembrane</keyword>
<dbReference type="OrthoDB" id="419616at2759"/>
<comment type="subcellular location">
    <subcellularLocation>
        <location evidence="1">Membrane</location>
        <topology evidence="1">Multi-pass membrane protein</topology>
    </subcellularLocation>
</comment>
<feature type="transmembrane region" description="Helical" evidence="7">
    <location>
        <begin position="192"/>
        <end position="211"/>
    </location>
</feature>
<reference evidence="9 10" key="1">
    <citation type="submission" date="2017-03" db="EMBL/GenBank/DDBJ databases">
        <title>Widespread Adenine N6-methylation of Active Genes in Fungi.</title>
        <authorList>
            <consortium name="DOE Joint Genome Institute"/>
            <person name="Mondo S.J."/>
            <person name="Dannebaum R.O."/>
            <person name="Kuo R.C."/>
            <person name="Louie K.B."/>
            <person name="Bewick A.J."/>
            <person name="Labutti K."/>
            <person name="Haridas S."/>
            <person name="Kuo A."/>
            <person name="Salamov A."/>
            <person name="Ahrendt S.R."/>
            <person name="Lau R."/>
            <person name="Bowen B.P."/>
            <person name="Lipzen A."/>
            <person name="Sullivan W."/>
            <person name="Andreopoulos W.B."/>
            <person name="Clum A."/>
            <person name="Lindquist E."/>
            <person name="Daum C."/>
            <person name="Northen T.R."/>
            <person name="Ramamoorthy G."/>
            <person name="Schmitz R.J."/>
            <person name="Gryganskyi A."/>
            <person name="Culley D."/>
            <person name="Magnuson J."/>
            <person name="James T.Y."/>
            <person name="O'Malley M.A."/>
            <person name="Stajich J.E."/>
            <person name="Spatafora J.W."/>
            <person name="Visel A."/>
            <person name="Grigoriev I.V."/>
        </authorList>
    </citation>
    <scope>NUCLEOTIDE SEQUENCE [LARGE SCALE GENOMIC DNA]</scope>
    <source>
        <strain evidence="9 10">NRRL Y-17943</strain>
    </source>
</reference>
<dbReference type="AlphaFoldDB" id="A0A1Y1URU5"/>
<dbReference type="GO" id="GO:0016020">
    <property type="term" value="C:membrane"/>
    <property type="evidence" value="ECO:0007669"/>
    <property type="project" value="UniProtKB-SubCell"/>
</dbReference>
<dbReference type="InterPro" id="IPR011701">
    <property type="entry name" value="MFS"/>
</dbReference>
<keyword evidence="10" id="KW-1185">Reference proteome</keyword>
<keyword evidence="5 7" id="KW-0472">Membrane</keyword>
<feature type="transmembrane region" description="Helical" evidence="7">
    <location>
        <begin position="294"/>
        <end position="314"/>
    </location>
</feature>
<dbReference type="InterPro" id="IPR036259">
    <property type="entry name" value="MFS_trans_sf"/>
</dbReference>
<keyword evidence="2" id="KW-0813">Transport</keyword>
<feature type="region of interest" description="Disordered" evidence="6">
    <location>
        <begin position="32"/>
        <end position="53"/>
    </location>
</feature>
<comment type="caution">
    <text evidence="9">The sequence shown here is derived from an EMBL/GenBank/DDBJ whole genome shotgun (WGS) entry which is preliminary data.</text>
</comment>
<feature type="transmembrane region" description="Helical" evidence="7">
    <location>
        <begin position="237"/>
        <end position="257"/>
    </location>
</feature>
<dbReference type="InParanoid" id="A0A1Y1URU5"/>
<dbReference type="EMBL" id="NBSH01000001">
    <property type="protein sequence ID" value="ORX40689.1"/>
    <property type="molecule type" value="Genomic_DNA"/>
</dbReference>
<evidence type="ECO:0000259" key="8">
    <source>
        <dbReference type="PROSITE" id="PS50850"/>
    </source>
</evidence>
<dbReference type="Proteomes" id="UP000193218">
    <property type="component" value="Unassembled WGS sequence"/>
</dbReference>
<evidence type="ECO:0000313" key="10">
    <source>
        <dbReference type="Proteomes" id="UP000193218"/>
    </source>
</evidence>
<dbReference type="RefSeq" id="XP_021874368.1">
    <property type="nucleotide sequence ID" value="XM_022012055.1"/>
</dbReference>
<dbReference type="SUPFAM" id="SSF103473">
    <property type="entry name" value="MFS general substrate transporter"/>
    <property type="match status" value="1"/>
</dbReference>